<sequence>MPALCLQVDPYLPSTPPCEPPKPPPSHIPTHISLFSTPHPPFLLLLSAPKQLYAGSLGFSS</sequence>
<gene>
    <name evidence="1" type="ORF">MUK42_10416</name>
</gene>
<accession>A0A9E7GYK4</accession>
<evidence type="ECO:0000313" key="1">
    <source>
        <dbReference type="EMBL" id="URE19788.1"/>
    </source>
</evidence>
<evidence type="ECO:0000313" key="2">
    <source>
        <dbReference type="Proteomes" id="UP001055439"/>
    </source>
</evidence>
<dbReference type="AlphaFoldDB" id="A0A9E7GYK4"/>
<organism evidence="1 2">
    <name type="scientific">Musa troglodytarum</name>
    <name type="common">fe'i banana</name>
    <dbReference type="NCBI Taxonomy" id="320322"/>
    <lineage>
        <taxon>Eukaryota</taxon>
        <taxon>Viridiplantae</taxon>
        <taxon>Streptophyta</taxon>
        <taxon>Embryophyta</taxon>
        <taxon>Tracheophyta</taxon>
        <taxon>Spermatophyta</taxon>
        <taxon>Magnoliopsida</taxon>
        <taxon>Liliopsida</taxon>
        <taxon>Zingiberales</taxon>
        <taxon>Musaceae</taxon>
        <taxon>Musa</taxon>
    </lineage>
</organism>
<proteinExistence type="predicted"/>
<name>A0A9E7GYK4_9LILI</name>
<protein>
    <submittedName>
        <fullName evidence="1">Uncharacterized protein</fullName>
    </submittedName>
</protein>
<dbReference type="Proteomes" id="UP001055439">
    <property type="component" value="Chromosome 7"/>
</dbReference>
<dbReference type="OrthoDB" id="25826at2759"/>
<dbReference type="EMBL" id="CP097509">
    <property type="protein sequence ID" value="URE19788.1"/>
    <property type="molecule type" value="Genomic_DNA"/>
</dbReference>
<reference evidence="1" key="1">
    <citation type="submission" date="2022-05" db="EMBL/GenBank/DDBJ databases">
        <title>The Musa troglodytarum L. genome provides insights into the mechanism of non-climacteric behaviour and enrichment of carotenoids.</title>
        <authorList>
            <person name="Wang J."/>
        </authorList>
    </citation>
    <scope>NUCLEOTIDE SEQUENCE</scope>
    <source>
        <tissue evidence="1">Leaf</tissue>
    </source>
</reference>
<keyword evidence="2" id="KW-1185">Reference proteome</keyword>